<dbReference type="GO" id="GO:0120029">
    <property type="term" value="P:proton export across plasma membrane"/>
    <property type="evidence" value="ECO:0007669"/>
    <property type="project" value="InterPro"/>
</dbReference>
<dbReference type="GO" id="GO:0042391">
    <property type="term" value="P:regulation of membrane potential"/>
    <property type="evidence" value="ECO:0007669"/>
    <property type="project" value="InterPro"/>
</dbReference>
<evidence type="ECO:0000256" key="8">
    <source>
        <dbReference type="ARBA" id="ARBA00023065"/>
    </source>
</evidence>
<comment type="caution">
    <text evidence="14">The sequence shown here is derived from an EMBL/GenBank/DDBJ whole genome shotgun (WGS) entry which is preliminary data.</text>
</comment>
<name>A0A8H4N8W3_9PEZI</name>
<keyword evidence="5 12" id="KW-0812">Transmembrane</keyword>
<dbReference type="OrthoDB" id="5327978at2759"/>
<feature type="domain" description="Cation/H+ exchanger transmembrane" evidence="13">
    <location>
        <begin position="26"/>
        <end position="436"/>
    </location>
</feature>
<dbReference type="GO" id="GO:0015385">
    <property type="term" value="F:sodium:proton antiporter activity"/>
    <property type="evidence" value="ECO:0007669"/>
    <property type="project" value="InterPro"/>
</dbReference>
<feature type="transmembrane region" description="Helical" evidence="12">
    <location>
        <begin position="257"/>
        <end position="288"/>
    </location>
</feature>
<feature type="compositionally biased region" description="Polar residues" evidence="11">
    <location>
        <begin position="591"/>
        <end position="600"/>
    </location>
</feature>
<protein>
    <submittedName>
        <fullName evidence="14">Cation/H+ exchanger</fullName>
    </submittedName>
</protein>
<dbReference type="EMBL" id="WWBZ02000001">
    <property type="protein sequence ID" value="KAF4313495.1"/>
    <property type="molecule type" value="Genomic_DNA"/>
</dbReference>
<comment type="similarity">
    <text evidence="2">Belongs to the fungal Na(+)/H(+) exchanger family.</text>
</comment>
<keyword evidence="6 12" id="KW-1133">Transmembrane helix</keyword>
<keyword evidence="3" id="KW-0813">Transport</keyword>
<evidence type="ECO:0000256" key="3">
    <source>
        <dbReference type="ARBA" id="ARBA00022448"/>
    </source>
</evidence>
<feature type="transmembrane region" description="Helical" evidence="12">
    <location>
        <begin position="309"/>
        <end position="328"/>
    </location>
</feature>
<feature type="transmembrane region" description="Helical" evidence="12">
    <location>
        <begin position="415"/>
        <end position="436"/>
    </location>
</feature>
<evidence type="ECO:0000256" key="11">
    <source>
        <dbReference type="SAM" id="MobiDB-lite"/>
    </source>
</evidence>
<evidence type="ECO:0000256" key="2">
    <source>
        <dbReference type="ARBA" id="ARBA00005248"/>
    </source>
</evidence>
<evidence type="ECO:0000313" key="14">
    <source>
        <dbReference type="EMBL" id="KAF4313495.1"/>
    </source>
</evidence>
<evidence type="ECO:0000256" key="12">
    <source>
        <dbReference type="SAM" id="Phobius"/>
    </source>
</evidence>
<dbReference type="Proteomes" id="UP000572817">
    <property type="component" value="Unassembled WGS sequence"/>
</dbReference>
<evidence type="ECO:0000256" key="4">
    <source>
        <dbReference type="ARBA" id="ARBA00022449"/>
    </source>
</evidence>
<keyword evidence="7" id="KW-0915">Sodium</keyword>
<evidence type="ECO:0000256" key="10">
    <source>
        <dbReference type="ARBA" id="ARBA00023201"/>
    </source>
</evidence>
<feature type="transmembrane region" description="Helical" evidence="12">
    <location>
        <begin position="334"/>
        <end position="350"/>
    </location>
</feature>
<feature type="transmembrane region" description="Helical" evidence="12">
    <location>
        <begin position="218"/>
        <end position="237"/>
    </location>
</feature>
<feature type="region of interest" description="Disordered" evidence="11">
    <location>
        <begin position="480"/>
        <end position="504"/>
    </location>
</feature>
<dbReference type="PANTHER" id="PTHR31382">
    <property type="entry name" value="NA(+)/H(+) ANTIPORTER"/>
    <property type="match status" value="1"/>
</dbReference>
<keyword evidence="15" id="KW-1185">Reference proteome</keyword>
<feature type="transmembrane region" description="Helical" evidence="12">
    <location>
        <begin position="371"/>
        <end position="390"/>
    </location>
</feature>
<evidence type="ECO:0000256" key="9">
    <source>
        <dbReference type="ARBA" id="ARBA00023136"/>
    </source>
</evidence>
<dbReference type="InterPro" id="IPR004712">
    <property type="entry name" value="Na+/H+_antiporter_fungi"/>
</dbReference>
<feature type="transmembrane region" description="Helical" evidence="12">
    <location>
        <begin position="35"/>
        <end position="53"/>
    </location>
</feature>
<dbReference type="Pfam" id="PF00999">
    <property type="entry name" value="Na_H_Exchanger"/>
    <property type="match status" value="1"/>
</dbReference>
<feature type="compositionally biased region" description="Low complexity" evidence="11">
    <location>
        <begin position="483"/>
        <end position="504"/>
    </location>
</feature>
<keyword evidence="8" id="KW-0406">Ion transport</keyword>
<keyword evidence="4" id="KW-0050">Antiport</keyword>
<organism evidence="14 15">
    <name type="scientific">Botryosphaeria dothidea</name>
    <dbReference type="NCBI Taxonomy" id="55169"/>
    <lineage>
        <taxon>Eukaryota</taxon>
        <taxon>Fungi</taxon>
        <taxon>Dikarya</taxon>
        <taxon>Ascomycota</taxon>
        <taxon>Pezizomycotina</taxon>
        <taxon>Dothideomycetes</taxon>
        <taxon>Dothideomycetes incertae sedis</taxon>
        <taxon>Botryosphaeriales</taxon>
        <taxon>Botryosphaeriaceae</taxon>
        <taxon>Botryosphaeria</taxon>
    </lineage>
</organism>
<feature type="region of interest" description="Disordered" evidence="11">
    <location>
        <begin position="522"/>
        <end position="640"/>
    </location>
</feature>
<evidence type="ECO:0000256" key="1">
    <source>
        <dbReference type="ARBA" id="ARBA00004141"/>
    </source>
</evidence>
<keyword evidence="9 12" id="KW-0472">Membrane</keyword>
<evidence type="ECO:0000259" key="13">
    <source>
        <dbReference type="Pfam" id="PF00999"/>
    </source>
</evidence>
<dbReference type="InterPro" id="IPR006153">
    <property type="entry name" value="Cation/H_exchanger_TM"/>
</dbReference>
<comment type="subcellular location">
    <subcellularLocation>
        <location evidence="1">Membrane</location>
        <topology evidence="1">Multi-pass membrane protein</topology>
    </subcellularLocation>
</comment>
<evidence type="ECO:0000256" key="5">
    <source>
        <dbReference type="ARBA" id="ARBA00022692"/>
    </source>
</evidence>
<dbReference type="GO" id="GO:0005886">
    <property type="term" value="C:plasma membrane"/>
    <property type="evidence" value="ECO:0007669"/>
    <property type="project" value="InterPro"/>
</dbReference>
<evidence type="ECO:0000256" key="7">
    <source>
        <dbReference type="ARBA" id="ARBA00023053"/>
    </source>
</evidence>
<reference evidence="14" key="1">
    <citation type="submission" date="2020-04" db="EMBL/GenBank/DDBJ databases">
        <title>Genome Assembly and Annotation of Botryosphaeria dothidea sdau 11-99, a Latent Pathogen of Apple Fruit Ring Rot in China.</title>
        <authorList>
            <person name="Yu C."/>
            <person name="Diao Y."/>
            <person name="Lu Q."/>
            <person name="Zhao J."/>
            <person name="Cui S."/>
            <person name="Peng C."/>
            <person name="He B."/>
            <person name="Liu H."/>
        </authorList>
    </citation>
    <scope>NUCLEOTIDE SEQUENCE [LARGE SCALE GENOMIC DNA]</scope>
    <source>
        <strain evidence="14">Sdau11-99</strain>
    </source>
</reference>
<feature type="transmembrane region" description="Helical" evidence="12">
    <location>
        <begin position="6"/>
        <end position="28"/>
    </location>
</feature>
<dbReference type="PANTHER" id="PTHR31382:SF1">
    <property type="entry name" value="SODIUM ION_PROTON EXCHANGER (EUROFUNG)"/>
    <property type="match status" value="1"/>
</dbReference>
<dbReference type="InterPro" id="IPR038770">
    <property type="entry name" value="Na+/solute_symporter_sf"/>
</dbReference>
<proteinExistence type="inferred from homology"/>
<sequence>MPTLDLSNFNIVCATLGGFVTVFGLVSYLCKERFYLSEALISTVFGVVFGPHAANFVRPHDYALGNEETLNTINLYFTRLVLGVQLVIAGVQLPSRYLKLEWRSLSLLLGPGMTGMWALTSLIVWAMVPKLSFLQALAVGACVTPTDPILSNSIVKGKFADKNIPKELAKLVIAESGANDGLGYPFLFLPLYLIKYFDHSEGAAGGAREAMGLWFGETWGYTIIMSIAYGATVGWIAKELLHWAEERRYVDRESFLVFAITLALFIVGTVGMVGSDDVLACFIAGNVFTWDDWFRLETMDDSLQPTIDMLLNVSIFIWFGAVCPWPDFNTNNVIPIYRLIFLGVLVLLLRRLPVVVAMHKHIHQIEQLRQALFVGFFGPIGVSAIFYLYISIDFLKKITVEDGTQRVDAAHLQEVMYVVIWFLVICSIVVHGLSIPMGKLGILIPRSLSNAVSSDRDPDEPVPFHIRSFTEQSLAGVLRNRHSASASASGTATPRSAATGSTAANLLPRPLYRIGGSVIRSKSGCQQLPPPSNNNKKGTDSPADADDVEQQPPSAANSNVQAVGSSTPIDAPVTPASNKPRGSPPDELAQEDSSFSSSNPAAVLSSRHTEGQELVLGPRTIRFADGTERNYGTANAERDR</sequence>
<keyword evidence="10" id="KW-0739">Sodium transport</keyword>
<evidence type="ECO:0000256" key="6">
    <source>
        <dbReference type="ARBA" id="ARBA00022989"/>
    </source>
</evidence>
<dbReference type="AlphaFoldDB" id="A0A8H4N8W3"/>
<accession>A0A8H4N8W3</accession>
<feature type="transmembrane region" description="Helical" evidence="12">
    <location>
        <begin position="105"/>
        <end position="128"/>
    </location>
</feature>
<feature type="transmembrane region" description="Helical" evidence="12">
    <location>
        <begin position="73"/>
        <end position="93"/>
    </location>
</feature>
<dbReference type="FunFam" id="1.20.1530.20:FF:000015">
    <property type="entry name" value="Na(+)/H(+) antiporter 2"/>
    <property type="match status" value="1"/>
</dbReference>
<feature type="compositionally biased region" description="Polar residues" evidence="11">
    <location>
        <begin position="551"/>
        <end position="568"/>
    </location>
</feature>
<dbReference type="GO" id="GO:0036376">
    <property type="term" value="P:sodium ion export across plasma membrane"/>
    <property type="evidence" value="ECO:0007669"/>
    <property type="project" value="InterPro"/>
</dbReference>
<gene>
    <name evidence="14" type="ORF">GTA08_BOTSDO00761</name>
</gene>
<dbReference type="Gene3D" id="1.20.1530.20">
    <property type="match status" value="1"/>
</dbReference>
<evidence type="ECO:0000313" key="15">
    <source>
        <dbReference type="Proteomes" id="UP000572817"/>
    </source>
</evidence>